<reference evidence="2" key="1">
    <citation type="submission" date="2022-11" db="UniProtKB">
        <authorList>
            <consortium name="WormBaseParasite"/>
        </authorList>
    </citation>
    <scope>IDENTIFICATION</scope>
</reference>
<evidence type="ECO:0000313" key="1">
    <source>
        <dbReference type="Proteomes" id="UP000887561"/>
    </source>
</evidence>
<proteinExistence type="predicted"/>
<accession>A0A915LY83</accession>
<name>A0A915LY83_MELJA</name>
<keyword evidence="1" id="KW-1185">Reference proteome</keyword>
<dbReference type="WBParaSite" id="scaffold21069_cov291.g19626">
    <property type="protein sequence ID" value="scaffold21069_cov291.g19626"/>
    <property type="gene ID" value="scaffold21069_cov291.g19626"/>
</dbReference>
<organism evidence="1 2">
    <name type="scientific">Meloidogyne javanica</name>
    <name type="common">Root-knot nematode worm</name>
    <dbReference type="NCBI Taxonomy" id="6303"/>
    <lineage>
        <taxon>Eukaryota</taxon>
        <taxon>Metazoa</taxon>
        <taxon>Ecdysozoa</taxon>
        <taxon>Nematoda</taxon>
        <taxon>Chromadorea</taxon>
        <taxon>Rhabditida</taxon>
        <taxon>Tylenchina</taxon>
        <taxon>Tylenchomorpha</taxon>
        <taxon>Tylenchoidea</taxon>
        <taxon>Meloidogynidae</taxon>
        <taxon>Meloidogyninae</taxon>
        <taxon>Meloidogyne</taxon>
        <taxon>Meloidogyne incognita group</taxon>
    </lineage>
</organism>
<dbReference type="Proteomes" id="UP000887561">
    <property type="component" value="Unplaced"/>
</dbReference>
<protein>
    <submittedName>
        <fullName evidence="2">Uncharacterized protein</fullName>
    </submittedName>
</protein>
<evidence type="ECO:0000313" key="2">
    <source>
        <dbReference type="WBParaSite" id="scaffold21069_cov291.g19626"/>
    </source>
</evidence>
<dbReference type="AlphaFoldDB" id="A0A915LY83"/>
<sequence>MTEHIESLLLSNIKPSEIITFLFGNDNSIKGFDNNIEYSTSKTFATQKPKSTRKITNMRTFTDPEIKTTKTISTTTKKRRIITSGPDLYSKKSNKENNKLELKANIYELGCLSGNYKKLHRDNLDKQCKMVEENYNKECEEENWTNLTICYKSKLDPYYLDEQINERIKARFKKYLNFIEIGRNFVIEKNETIFGSINKITKLLESPLKENVTTSIFTILLGTNDTLFAKLVDGNGKELFDYTPSAKFLINILFKNETGTEKTIQRIADEGNEALPLLGVDMEGWNEGPNLLDAMEFPDNPWNSANLSLCYESRLGEHIKNNPKSDYAKVCSNKGSGMHGIEFRAYATRVGFKIFEKEERYQVTFRFDDGALGVVGPDMHLNGEYMDMNNFNIFLVTQKGCHIALNLTLNNEMMSKRYDCYKRPWNHCDLWGLEEYTKMKKALDELNEIMAKCPCDYEERPPWVIDSWLRPDPESRNKRSVKDPSKLIKRDEDGYVSGCENATTPIAYGDVFVTLEQLLNDIEYYKKCKQILKH</sequence>